<reference evidence="1 2" key="1">
    <citation type="journal article" date="2018" name="PLoS Genet.">
        <title>Population sequencing reveals clonal diversity and ancestral inbreeding in the grapevine cultivar Chardonnay.</title>
        <authorList>
            <person name="Roach M.J."/>
            <person name="Johnson D.L."/>
            <person name="Bohlmann J."/>
            <person name="van Vuuren H.J."/>
            <person name="Jones S.J."/>
            <person name="Pretorius I.S."/>
            <person name="Schmidt S.A."/>
            <person name="Borneman A.R."/>
        </authorList>
    </citation>
    <scope>NUCLEOTIDE SEQUENCE [LARGE SCALE GENOMIC DNA]</scope>
    <source>
        <strain evidence="2">cv. Chardonnay</strain>
        <tissue evidence="1">Leaf</tissue>
    </source>
</reference>
<comment type="caution">
    <text evidence="1">The sequence shown here is derived from an EMBL/GenBank/DDBJ whole genome shotgun (WGS) entry which is preliminary data.</text>
</comment>
<dbReference type="EMBL" id="QGNW01000050">
    <property type="protein sequence ID" value="RVX06650.1"/>
    <property type="molecule type" value="Genomic_DNA"/>
</dbReference>
<protein>
    <submittedName>
        <fullName evidence="1">Uncharacterized protein</fullName>
    </submittedName>
</protein>
<organism evidence="1 2">
    <name type="scientific">Vitis vinifera</name>
    <name type="common">Grape</name>
    <dbReference type="NCBI Taxonomy" id="29760"/>
    <lineage>
        <taxon>Eukaryota</taxon>
        <taxon>Viridiplantae</taxon>
        <taxon>Streptophyta</taxon>
        <taxon>Embryophyta</taxon>
        <taxon>Tracheophyta</taxon>
        <taxon>Spermatophyta</taxon>
        <taxon>Magnoliopsida</taxon>
        <taxon>eudicotyledons</taxon>
        <taxon>Gunneridae</taxon>
        <taxon>Pentapetalae</taxon>
        <taxon>rosids</taxon>
        <taxon>Vitales</taxon>
        <taxon>Vitaceae</taxon>
        <taxon>Viteae</taxon>
        <taxon>Vitis</taxon>
    </lineage>
</organism>
<evidence type="ECO:0000313" key="2">
    <source>
        <dbReference type="Proteomes" id="UP000288805"/>
    </source>
</evidence>
<dbReference type="AlphaFoldDB" id="A0A438JCI2"/>
<gene>
    <name evidence="1" type="ORF">CK203_029589</name>
</gene>
<dbReference type="Proteomes" id="UP000288805">
    <property type="component" value="Unassembled WGS sequence"/>
</dbReference>
<evidence type="ECO:0000313" key="1">
    <source>
        <dbReference type="EMBL" id="RVX06650.1"/>
    </source>
</evidence>
<sequence>MREPSPLGNPLGKRGNECVEVMTTLHGNTLSLWRRVEGFIPLKVGTYKATFILHPIQRFRIFRRVTISNLGSPSWIRVEGRLTKISDPLVQRSYLRDMDLRVVTVDQFAIVMASIQEAIAGLGQRING</sequence>
<proteinExistence type="predicted"/>
<name>A0A438JCI2_VITVI</name>
<accession>A0A438JCI2</accession>